<dbReference type="GO" id="GO:0016020">
    <property type="term" value="C:membrane"/>
    <property type="evidence" value="ECO:0007669"/>
    <property type="project" value="UniProtKB-SubCell"/>
</dbReference>
<evidence type="ECO:0000256" key="5">
    <source>
        <dbReference type="ARBA" id="ARBA00022856"/>
    </source>
</evidence>
<feature type="transmembrane region" description="Helical" evidence="9">
    <location>
        <begin position="613"/>
        <end position="635"/>
    </location>
</feature>
<proteinExistence type="inferred from homology"/>
<dbReference type="Pfam" id="PF03169">
    <property type="entry name" value="OPT"/>
    <property type="match status" value="1"/>
</dbReference>
<protein>
    <submittedName>
        <fullName evidence="10">OPT family small oligopeptide transporter</fullName>
    </submittedName>
</protein>
<evidence type="ECO:0000256" key="7">
    <source>
        <dbReference type="ARBA" id="ARBA00022989"/>
    </source>
</evidence>
<reference evidence="10 11" key="1">
    <citation type="submission" date="2017-12" db="EMBL/GenBank/DDBJ databases">
        <title>Genome Sequence of the Amphotericin B-resistant Candida duobushaemulonii strain, B09383.</title>
        <authorList>
            <person name="Chow N.A."/>
            <person name="Gade L."/>
            <person name="Batra D."/>
            <person name="Rowe L.A."/>
            <person name="Loparev V.N."/>
            <person name="Litvintseva A.P."/>
        </authorList>
    </citation>
    <scope>NUCLEOTIDE SEQUENCE [LARGE SCALE GENOMIC DNA]</scope>
    <source>
        <strain evidence="10 11">B09383</strain>
    </source>
</reference>
<comment type="caution">
    <text evidence="10">The sequence shown here is derived from an EMBL/GenBank/DDBJ whole genome shotgun (WGS) entry which is preliminary data.</text>
</comment>
<evidence type="ECO:0000256" key="3">
    <source>
        <dbReference type="ARBA" id="ARBA00022448"/>
    </source>
</evidence>
<dbReference type="GO" id="GO:0035673">
    <property type="term" value="F:oligopeptide transmembrane transporter activity"/>
    <property type="evidence" value="ECO:0007669"/>
    <property type="project" value="InterPro"/>
</dbReference>
<feature type="transmembrane region" description="Helical" evidence="9">
    <location>
        <begin position="311"/>
        <end position="332"/>
    </location>
</feature>
<keyword evidence="6" id="KW-0653">Protein transport</keyword>
<dbReference type="GeneID" id="37001661"/>
<feature type="transmembrane region" description="Helical" evidence="9">
    <location>
        <begin position="587"/>
        <end position="607"/>
    </location>
</feature>
<dbReference type="RefSeq" id="XP_025334495.1">
    <property type="nucleotide sequence ID" value="XM_025480195.1"/>
</dbReference>
<feature type="transmembrane region" description="Helical" evidence="9">
    <location>
        <begin position="338"/>
        <end position="357"/>
    </location>
</feature>
<comment type="similarity">
    <text evidence="2">Belongs to the oligopeptide OPT transporter family.</text>
</comment>
<keyword evidence="8 9" id="KW-0472">Membrane</keyword>
<keyword evidence="4 9" id="KW-0812">Transmembrane</keyword>
<evidence type="ECO:0000313" key="11">
    <source>
        <dbReference type="Proteomes" id="UP000244406"/>
    </source>
</evidence>
<dbReference type="NCBIfam" id="TIGR00727">
    <property type="entry name" value="ISP4_OPT"/>
    <property type="match status" value="1"/>
</dbReference>
<feature type="transmembrane region" description="Helical" evidence="9">
    <location>
        <begin position="451"/>
        <end position="469"/>
    </location>
</feature>
<dbReference type="NCBIfam" id="TIGR00728">
    <property type="entry name" value="OPT_sfam"/>
    <property type="match status" value="1"/>
</dbReference>
<dbReference type="InterPro" id="IPR004813">
    <property type="entry name" value="OPT"/>
</dbReference>
<dbReference type="AlphaFoldDB" id="A0A2V1A799"/>
<dbReference type="VEuPathDB" id="FungiDB:CXQ87_001661"/>
<feature type="transmembrane region" description="Helical" evidence="9">
    <location>
        <begin position="202"/>
        <end position="222"/>
    </location>
</feature>
<feature type="transmembrane region" description="Helical" evidence="9">
    <location>
        <begin position="840"/>
        <end position="863"/>
    </location>
</feature>
<keyword evidence="5" id="KW-0571">Peptide transport</keyword>
<evidence type="ECO:0000256" key="4">
    <source>
        <dbReference type="ARBA" id="ARBA00022692"/>
    </source>
</evidence>
<accession>A0A2V1A799</accession>
<name>A0A2V1A799_9ASCO</name>
<keyword evidence="7 9" id="KW-1133">Transmembrane helix</keyword>
<feature type="transmembrane region" description="Helical" evidence="9">
    <location>
        <begin position="764"/>
        <end position="782"/>
    </location>
</feature>
<sequence>MTEKVDAHVSVVSSGRLAPESHQFDLNAVMSKAVSLGDVAEQFTSDQKFYILQQLGYEHLESFEDLPVNATYMLEKIASLSTEEAVEIINEALDQHEGDLNLSMARLDFMKALVDYNTAGRVSTSKKTGVTEEKSEIQQTVESLDELSSDASGTFNKAEPFAIFDWDLQVKTQAGIIGFWSIYPEVRSVAQPFDDQVPCETFRVYVLGLLWTIIGSFINQFFTERMPSIGLSTAVVQLCMFPCGKFLEKVLPAWDVKIWKWKFNLNPGPWSAKEQMLATLTYSVSGGTIYVSYNLHNLQLDKFYGVKWVDFGYQIILTLSTSFMGFGLAGIVRKFVVYPVNCLWPSILPTVALNRALCQPEKKSNISGWRISSFSFFLIVTAGSFLYFWIPNFLFTALSKFNWITWIAPNNFNVAAITGSQSGLGLNPITTFDFNIILYSSPLALPFFTTLNYYIGAVIGMFCIIGIWWTNYKWTAYLPINSNALFTRTGKRYSVTSILNEDYLLDNEKYQKVGPPFYTAAQLVSYGAFFALYPFTVFYIGATNFKQLAFATKGFLKMFKLKRTSTYDGYNDPFSRSMAKYKEVPEWWFTIILVISLVLAILAAKIYPSQAPVWSIFFALGINFVFLIPICIFYAQTGYSFGLNVLVELIYGYANPGNGLGLNFVKAYGYVIDGQAENYITNQKQAHYMRIPPRSLFRLQMISVFIHCLVQLGTFNLQINTIEDYCDPRQSQNFSCPSSRTFYSASILWGVIGPKKVFGGLYPVLQWCFLIGFLLVFPCVLLKRYFNRNSFVKYFHPVLVIQGFILWAPYNLSYITPGLYVSWTFMSYIKRRYEAWWAKYNYILAGGLTAGIAFSSIIIFFSLQYHSKSVVWWGNTVNKQGLDYIGPPRLNATLEAPEGYFGPRVGNFP</sequence>
<evidence type="ECO:0000256" key="8">
    <source>
        <dbReference type="ARBA" id="ARBA00023136"/>
    </source>
</evidence>
<evidence type="ECO:0000256" key="9">
    <source>
        <dbReference type="SAM" id="Phobius"/>
    </source>
</evidence>
<dbReference type="Proteomes" id="UP000244406">
    <property type="component" value="Unassembled WGS sequence"/>
</dbReference>
<dbReference type="GO" id="GO:0015031">
    <property type="term" value="P:protein transport"/>
    <property type="evidence" value="ECO:0007669"/>
    <property type="project" value="UniProtKB-KW"/>
</dbReference>
<keyword evidence="3" id="KW-0813">Transport</keyword>
<organism evidence="10 11">
    <name type="scientific">Candidozyma duobushaemuli</name>
    <dbReference type="NCBI Taxonomy" id="1231522"/>
    <lineage>
        <taxon>Eukaryota</taxon>
        <taxon>Fungi</taxon>
        <taxon>Dikarya</taxon>
        <taxon>Ascomycota</taxon>
        <taxon>Saccharomycotina</taxon>
        <taxon>Pichiomycetes</taxon>
        <taxon>Metschnikowiaceae</taxon>
        <taxon>Candidozyma</taxon>
    </lineage>
</organism>
<dbReference type="PANTHER" id="PTHR22601">
    <property type="entry name" value="ISP4 LIKE PROTEIN"/>
    <property type="match status" value="1"/>
</dbReference>
<evidence type="ECO:0000313" key="10">
    <source>
        <dbReference type="EMBL" id="PVH13555.1"/>
    </source>
</evidence>
<comment type="subcellular location">
    <subcellularLocation>
        <location evidence="1">Membrane</location>
        <topology evidence="1">Multi-pass membrane protein</topology>
    </subcellularLocation>
</comment>
<keyword evidence="11" id="KW-1185">Reference proteome</keyword>
<dbReference type="EMBL" id="PKFP01000001">
    <property type="protein sequence ID" value="PVH13555.1"/>
    <property type="molecule type" value="Genomic_DNA"/>
</dbReference>
<feature type="transmembrane region" description="Helical" evidence="9">
    <location>
        <begin position="794"/>
        <end position="820"/>
    </location>
</feature>
<gene>
    <name evidence="10" type="ORF">CXQ87_001661</name>
</gene>
<dbReference type="InterPro" id="IPR004648">
    <property type="entry name" value="Oligpept_transpt"/>
</dbReference>
<feature type="transmembrane region" description="Helical" evidence="9">
    <location>
        <begin position="369"/>
        <end position="390"/>
    </location>
</feature>
<evidence type="ECO:0000256" key="2">
    <source>
        <dbReference type="ARBA" id="ARBA00008807"/>
    </source>
</evidence>
<evidence type="ECO:0000256" key="1">
    <source>
        <dbReference type="ARBA" id="ARBA00004141"/>
    </source>
</evidence>
<evidence type="ECO:0000256" key="6">
    <source>
        <dbReference type="ARBA" id="ARBA00022927"/>
    </source>
</evidence>